<dbReference type="GO" id="GO:0016491">
    <property type="term" value="F:oxidoreductase activity"/>
    <property type="evidence" value="ECO:0007669"/>
    <property type="project" value="UniProtKB-KW"/>
</dbReference>
<sequence length="363" mass="38151">MNNPDFLIIGGGPAGLMAALAASDFGIKPLLIDENQKLGGQLIKQTHMFFGSKAERAGTRGLDIGIELAGEMEKRGIEIWTNSSAVGCYPDGTVAVLKNDKLHGLKPKAVLAATGASENFLAFPGNDLPGVYGAGAVQTLMNVYGIRPGKSVLMIGSGNIGLIVSYQLLQAGVQVKAVIEGLPCIGGYLVHASKIARAGVPILIRHTILEATGEDQVKGAVISKIDDEWQPVIGSEKKVDCDTICLAVGLTPLTEILWQAGCQMNYVPELGGQVAWHDELMMTSVPGIFTAGDVTGIEEATTAMLEGELAGLGAVKYLKGGSKELQRRVDVAACRLTGLRAGPFGQKAREGKRKLAECRTKTG</sequence>
<reference evidence="3" key="1">
    <citation type="submission" date="2020-07" db="EMBL/GenBank/DDBJ databases">
        <title>Huge and variable diversity of episymbiotic CPR bacteria and DPANN archaea in groundwater ecosystems.</title>
        <authorList>
            <person name="He C.Y."/>
            <person name="Keren R."/>
            <person name="Whittaker M."/>
            <person name="Farag I.F."/>
            <person name="Doudna J."/>
            <person name="Cate J.H.D."/>
            <person name="Banfield J.F."/>
        </authorList>
    </citation>
    <scope>NUCLEOTIDE SEQUENCE</scope>
    <source>
        <strain evidence="3">NC_groundwater_1520_Pr4_B-0.1um_53_5</strain>
    </source>
</reference>
<evidence type="ECO:0000259" key="2">
    <source>
        <dbReference type="Pfam" id="PF07992"/>
    </source>
</evidence>
<evidence type="ECO:0000256" key="1">
    <source>
        <dbReference type="ARBA" id="ARBA00023002"/>
    </source>
</evidence>
<name>A0A933MKN8_UNCT6</name>
<gene>
    <name evidence="3" type="ORF">HY768_06740</name>
</gene>
<dbReference type="PANTHER" id="PTHR42949:SF3">
    <property type="entry name" value="ANAEROBIC GLYCEROL-3-PHOSPHATE DEHYDROGENASE SUBUNIT B"/>
    <property type="match status" value="1"/>
</dbReference>
<dbReference type="AlphaFoldDB" id="A0A933MKN8"/>
<comment type="caution">
    <text evidence="3">The sequence shown here is derived from an EMBL/GenBank/DDBJ whole genome shotgun (WGS) entry which is preliminary data.</text>
</comment>
<dbReference type="Gene3D" id="3.50.50.60">
    <property type="entry name" value="FAD/NAD(P)-binding domain"/>
    <property type="match status" value="2"/>
</dbReference>
<dbReference type="PANTHER" id="PTHR42949">
    <property type="entry name" value="ANAEROBIC GLYCEROL-3-PHOSPHATE DEHYDROGENASE SUBUNIT B"/>
    <property type="match status" value="1"/>
</dbReference>
<proteinExistence type="predicted"/>
<dbReference type="PRINTS" id="PR00469">
    <property type="entry name" value="PNDRDTASEII"/>
</dbReference>
<dbReference type="EMBL" id="JACQXR010000089">
    <property type="protein sequence ID" value="MBI4726905.1"/>
    <property type="molecule type" value="Genomic_DNA"/>
</dbReference>
<protein>
    <submittedName>
        <fullName evidence="3">FAD-dependent oxidoreductase</fullName>
    </submittedName>
</protein>
<keyword evidence="1" id="KW-0560">Oxidoreductase</keyword>
<dbReference type="InterPro" id="IPR023753">
    <property type="entry name" value="FAD/NAD-binding_dom"/>
</dbReference>
<dbReference type="SUPFAM" id="SSF51905">
    <property type="entry name" value="FAD/NAD(P)-binding domain"/>
    <property type="match status" value="1"/>
</dbReference>
<evidence type="ECO:0000313" key="4">
    <source>
        <dbReference type="Proteomes" id="UP000736328"/>
    </source>
</evidence>
<accession>A0A933MKN8</accession>
<organism evidence="3 4">
    <name type="scientific">candidate division TA06 bacterium</name>
    <dbReference type="NCBI Taxonomy" id="2250710"/>
    <lineage>
        <taxon>Bacteria</taxon>
        <taxon>Bacteria division TA06</taxon>
    </lineage>
</organism>
<dbReference type="Proteomes" id="UP000736328">
    <property type="component" value="Unassembled WGS sequence"/>
</dbReference>
<dbReference type="Pfam" id="PF07992">
    <property type="entry name" value="Pyr_redox_2"/>
    <property type="match status" value="1"/>
</dbReference>
<feature type="domain" description="FAD/NAD(P)-binding" evidence="2">
    <location>
        <begin position="5"/>
        <end position="307"/>
    </location>
</feature>
<dbReference type="InterPro" id="IPR051691">
    <property type="entry name" value="Metab_Enz_Cyan_OpOx_G3PDH"/>
</dbReference>
<dbReference type="InterPro" id="IPR036188">
    <property type="entry name" value="FAD/NAD-bd_sf"/>
</dbReference>
<evidence type="ECO:0000313" key="3">
    <source>
        <dbReference type="EMBL" id="MBI4726905.1"/>
    </source>
</evidence>
<dbReference type="PRINTS" id="PR00368">
    <property type="entry name" value="FADPNR"/>
</dbReference>